<name>A0ABU6KFV4_9BACI</name>
<keyword evidence="4" id="KW-1185">Reference proteome</keyword>
<accession>A0ABU6KFV4</accession>
<dbReference type="Pfam" id="PF00149">
    <property type="entry name" value="Metallophos"/>
    <property type="match status" value="1"/>
</dbReference>
<keyword evidence="1" id="KW-1133">Transmembrane helix</keyword>
<dbReference type="EMBL" id="JARZFX010000004">
    <property type="protein sequence ID" value="MEC5424055.1"/>
    <property type="molecule type" value="Genomic_DNA"/>
</dbReference>
<evidence type="ECO:0000256" key="1">
    <source>
        <dbReference type="SAM" id="Phobius"/>
    </source>
</evidence>
<comment type="caution">
    <text evidence="3">The sequence shown here is derived from an EMBL/GenBank/DDBJ whole genome shotgun (WGS) entry which is preliminary data.</text>
</comment>
<dbReference type="Proteomes" id="UP001335737">
    <property type="component" value="Unassembled WGS sequence"/>
</dbReference>
<keyword evidence="1" id="KW-0812">Transmembrane</keyword>
<evidence type="ECO:0000259" key="2">
    <source>
        <dbReference type="Pfam" id="PF00149"/>
    </source>
</evidence>
<dbReference type="InterPro" id="IPR029052">
    <property type="entry name" value="Metallo-depent_PP-like"/>
</dbReference>
<dbReference type="InterPro" id="IPR051158">
    <property type="entry name" value="Metallophosphoesterase_sf"/>
</dbReference>
<dbReference type="InterPro" id="IPR004843">
    <property type="entry name" value="Calcineurin-like_PHP"/>
</dbReference>
<feature type="domain" description="Calcineurin-like phosphoesterase" evidence="2">
    <location>
        <begin position="50"/>
        <end position="253"/>
    </location>
</feature>
<gene>
    <name evidence="3" type="ORF">QGM71_11190</name>
</gene>
<dbReference type="PANTHER" id="PTHR31302:SF0">
    <property type="entry name" value="TRANSMEMBRANE PROTEIN WITH METALLOPHOSPHOESTERASE DOMAIN"/>
    <property type="match status" value="1"/>
</dbReference>
<feature type="transmembrane region" description="Helical" evidence="1">
    <location>
        <begin position="7"/>
        <end position="25"/>
    </location>
</feature>
<proteinExistence type="predicted"/>
<dbReference type="RefSeq" id="WP_327607619.1">
    <property type="nucleotide sequence ID" value="NZ_JARZFX010000004.1"/>
</dbReference>
<organism evidence="3 4">
    <name type="scientific">Virgibacillus tibetensis</name>
    <dbReference type="NCBI Taxonomy" id="3042313"/>
    <lineage>
        <taxon>Bacteria</taxon>
        <taxon>Bacillati</taxon>
        <taxon>Bacillota</taxon>
        <taxon>Bacilli</taxon>
        <taxon>Bacillales</taxon>
        <taxon>Bacillaceae</taxon>
        <taxon>Virgibacillus</taxon>
    </lineage>
</organism>
<dbReference type="PANTHER" id="PTHR31302">
    <property type="entry name" value="TRANSMEMBRANE PROTEIN WITH METALLOPHOSPHOESTERASE DOMAIN-RELATED"/>
    <property type="match status" value="1"/>
</dbReference>
<evidence type="ECO:0000313" key="3">
    <source>
        <dbReference type="EMBL" id="MEC5424055.1"/>
    </source>
</evidence>
<evidence type="ECO:0000313" key="4">
    <source>
        <dbReference type="Proteomes" id="UP001335737"/>
    </source>
</evidence>
<protein>
    <submittedName>
        <fullName evidence="3">Metallophosphoesterase</fullName>
    </submittedName>
</protein>
<dbReference type="Gene3D" id="3.60.21.10">
    <property type="match status" value="1"/>
</dbReference>
<keyword evidence="1" id="KW-0472">Membrane</keyword>
<dbReference type="SUPFAM" id="SSF56300">
    <property type="entry name" value="Metallo-dependent phosphatases"/>
    <property type="match status" value="1"/>
</dbReference>
<reference evidence="3 4" key="1">
    <citation type="journal article" date="2024" name="Int. J. Syst. Evol. Microbiol.">
        <title>Virgibacillus tibetensis sp. nov., isolated from salt lake on the Tibetan Plateau of China.</title>
        <authorList>
            <person name="Phurbu D."/>
            <person name="Liu Z.-X."/>
            <person name="Wang R."/>
            <person name="Zheng Y.-Y."/>
            <person name="Liu H.-C."/>
            <person name="Zhou Y.-G."/>
            <person name="Yu Y.-J."/>
            <person name="Li A.-H."/>
        </authorList>
    </citation>
    <scope>NUCLEOTIDE SEQUENCE [LARGE SCALE GENOMIC DNA]</scope>
    <source>
        <strain evidence="3 4">C22-A2</strain>
    </source>
</reference>
<sequence>MRIKGGRILSGLLIILVVIVVYTFWDNNRIKIVEQDIAIEDLPQQFEEFQILQVTDLHEKQFGKDQRKLVKAINAIEYDVLVFTGDMLDDTQSSNFTSFYSVLDGIDNKEHILYVPGNADPYSYNTEPVFGKSEFINGLEDRGVTFLESIETVSIDSANLHFVDFELSIAKDEKFVGKNTGIVKPPYSSDASYRKYQQQLWEELTVLNEFNNSDIVIALNHYPIVDNRIEFIMKDPNRVWRDYDLIMAGHYHGGQFRIPFLGALFVPEAWYEPNSFFPPTDRVKGLWEYKDTQQYVSAGLGSSDAIPLLKFRLFNPPEINVLKLIRK</sequence>